<dbReference type="FunFam" id="1.10.10.10:FF:000001">
    <property type="entry name" value="LysR family transcriptional regulator"/>
    <property type="match status" value="1"/>
</dbReference>
<dbReference type="GO" id="GO:0003700">
    <property type="term" value="F:DNA-binding transcription factor activity"/>
    <property type="evidence" value="ECO:0007669"/>
    <property type="project" value="InterPro"/>
</dbReference>
<feature type="domain" description="HTH lysR-type" evidence="5">
    <location>
        <begin position="4"/>
        <end position="61"/>
    </location>
</feature>
<evidence type="ECO:0000256" key="2">
    <source>
        <dbReference type="ARBA" id="ARBA00023015"/>
    </source>
</evidence>
<dbReference type="InterPro" id="IPR000847">
    <property type="entry name" value="LysR_HTH_N"/>
</dbReference>
<dbReference type="AlphaFoldDB" id="A0A6L8VPE8"/>
<gene>
    <name evidence="6" type="ORF">GS660_19250</name>
</gene>
<evidence type="ECO:0000256" key="4">
    <source>
        <dbReference type="ARBA" id="ARBA00023163"/>
    </source>
</evidence>
<dbReference type="Gene3D" id="3.40.190.290">
    <property type="match status" value="1"/>
</dbReference>
<proteinExistence type="inferred from homology"/>
<dbReference type="GO" id="GO:0043565">
    <property type="term" value="F:sequence-specific DNA binding"/>
    <property type="evidence" value="ECO:0007669"/>
    <property type="project" value="TreeGrafter"/>
</dbReference>
<organism evidence="6 7">
    <name type="scientific">Frigidibacter albus</name>
    <dbReference type="NCBI Taxonomy" id="1465486"/>
    <lineage>
        <taxon>Bacteria</taxon>
        <taxon>Pseudomonadati</taxon>
        <taxon>Pseudomonadota</taxon>
        <taxon>Alphaproteobacteria</taxon>
        <taxon>Rhodobacterales</taxon>
        <taxon>Paracoccaceae</taxon>
        <taxon>Frigidibacter</taxon>
    </lineage>
</organism>
<name>A0A6L8VPE8_9RHOB</name>
<reference evidence="6 7" key="1">
    <citation type="submission" date="2020-01" db="EMBL/GenBank/DDBJ databases">
        <title>Frigidibacter albus SP32T (=CGMCC 1.13995T).</title>
        <authorList>
            <person name="Liao X."/>
        </authorList>
    </citation>
    <scope>NUCLEOTIDE SEQUENCE [LARGE SCALE GENOMIC DNA]</scope>
    <source>
        <strain evidence="6 7">SP32</strain>
    </source>
</reference>
<dbReference type="Gene3D" id="1.10.10.10">
    <property type="entry name" value="Winged helix-like DNA-binding domain superfamily/Winged helix DNA-binding domain"/>
    <property type="match status" value="1"/>
</dbReference>
<dbReference type="Proteomes" id="UP000477083">
    <property type="component" value="Unassembled WGS sequence"/>
</dbReference>
<dbReference type="PANTHER" id="PTHR30537">
    <property type="entry name" value="HTH-TYPE TRANSCRIPTIONAL REGULATOR"/>
    <property type="match status" value="1"/>
</dbReference>
<protein>
    <submittedName>
        <fullName evidence="6">LysR family transcriptional regulator</fullName>
    </submittedName>
</protein>
<dbReference type="OrthoDB" id="9813056at2"/>
<comment type="caution">
    <text evidence="6">The sequence shown here is derived from an EMBL/GenBank/DDBJ whole genome shotgun (WGS) entry which is preliminary data.</text>
</comment>
<dbReference type="InterPro" id="IPR036388">
    <property type="entry name" value="WH-like_DNA-bd_sf"/>
</dbReference>
<evidence type="ECO:0000313" key="7">
    <source>
        <dbReference type="Proteomes" id="UP000477083"/>
    </source>
</evidence>
<dbReference type="Pfam" id="PF00126">
    <property type="entry name" value="HTH_1"/>
    <property type="match status" value="1"/>
</dbReference>
<keyword evidence="4" id="KW-0804">Transcription</keyword>
<dbReference type="PANTHER" id="PTHR30537:SF3">
    <property type="entry name" value="TRANSCRIPTIONAL REGULATORY PROTEIN"/>
    <property type="match status" value="1"/>
</dbReference>
<dbReference type="PROSITE" id="PS50931">
    <property type="entry name" value="HTH_LYSR"/>
    <property type="match status" value="1"/>
</dbReference>
<dbReference type="InterPro" id="IPR058163">
    <property type="entry name" value="LysR-type_TF_proteobact-type"/>
</dbReference>
<evidence type="ECO:0000256" key="1">
    <source>
        <dbReference type="ARBA" id="ARBA00009437"/>
    </source>
</evidence>
<keyword evidence="7" id="KW-1185">Reference proteome</keyword>
<dbReference type="SUPFAM" id="SSF53850">
    <property type="entry name" value="Periplasmic binding protein-like II"/>
    <property type="match status" value="1"/>
</dbReference>
<evidence type="ECO:0000256" key="3">
    <source>
        <dbReference type="ARBA" id="ARBA00023125"/>
    </source>
</evidence>
<keyword evidence="2" id="KW-0805">Transcription regulation</keyword>
<evidence type="ECO:0000313" key="6">
    <source>
        <dbReference type="EMBL" id="MZQ91229.1"/>
    </source>
</evidence>
<keyword evidence="3" id="KW-0238">DNA-binding</keyword>
<accession>A0A6L8VPE8</accession>
<evidence type="ECO:0000259" key="5">
    <source>
        <dbReference type="PROSITE" id="PS50931"/>
    </source>
</evidence>
<dbReference type="InterPro" id="IPR005119">
    <property type="entry name" value="LysR_subst-bd"/>
</dbReference>
<dbReference type="GO" id="GO:0006351">
    <property type="term" value="P:DNA-templated transcription"/>
    <property type="evidence" value="ECO:0007669"/>
    <property type="project" value="TreeGrafter"/>
</dbReference>
<dbReference type="InterPro" id="IPR036390">
    <property type="entry name" value="WH_DNA-bd_sf"/>
</dbReference>
<comment type="similarity">
    <text evidence="1">Belongs to the LysR transcriptional regulatory family.</text>
</comment>
<dbReference type="Pfam" id="PF03466">
    <property type="entry name" value="LysR_substrate"/>
    <property type="match status" value="1"/>
</dbReference>
<dbReference type="SUPFAM" id="SSF46785">
    <property type="entry name" value="Winged helix' DNA-binding domain"/>
    <property type="match status" value="1"/>
</dbReference>
<dbReference type="RefSeq" id="WP_161348612.1">
    <property type="nucleotide sequence ID" value="NZ_BMGW01000019.1"/>
</dbReference>
<sequence>MQNFDWDDLQFFLAVARTGQLSRAARQLQTSHVTVSRRIDRLEAALKLRLFERNPRGYELTTFGRRLIETAERIEAETERMNVELLGDSIGQRGVLRVATPEGFGSFFSTRLLPRFSARFPNILLELVTLPQILSLSRREADVSVTLDPSKASPYISDKITDYSLHVYGARAYLDRHEPITTREQLLEHRFIGYIEEMIFAPGLDYLGEVHPGLRAQFRSSSIFNQLAATKLGEGLCVLPYFIASQHPDLQIVLADKVWLRRNYWMTCHRDVRPIARERAVMTWLAEAVRAEEAALIRGATASVS</sequence>
<dbReference type="EMBL" id="WWNR01000020">
    <property type="protein sequence ID" value="MZQ91229.1"/>
    <property type="molecule type" value="Genomic_DNA"/>
</dbReference>